<proteinExistence type="predicted"/>
<feature type="region of interest" description="Disordered" evidence="1">
    <location>
        <begin position="166"/>
        <end position="229"/>
    </location>
</feature>
<reference evidence="3" key="1">
    <citation type="submission" date="2020-05" db="EMBL/GenBank/DDBJ databases">
        <authorList>
            <person name="Chiriac C."/>
            <person name="Salcher M."/>
            <person name="Ghai R."/>
            <person name="Kavagutti S V."/>
        </authorList>
    </citation>
    <scope>NUCLEOTIDE SEQUENCE</scope>
</reference>
<keyword evidence="2" id="KW-0472">Membrane</keyword>
<feature type="compositionally biased region" description="Low complexity" evidence="1">
    <location>
        <begin position="49"/>
        <end position="60"/>
    </location>
</feature>
<protein>
    <submittedName>
        <fullName evidence="3">Unannotated protein</fullName>
    </submittedName>
</protein>
<keyword evidence="2" id="KW-1133">Transmembrane helix</keyword>
<dbReference type="EMBL" id="CAFBNL010000034">
    <property type="protein sequence ID" value="CAB4952114.1"/>
    <property type="molecule type" value="Genomic_DNA"/>
</dbReference>
<feature type="region of interest" description="Disordered" evidence="1">
    <location>
        <begin position="41"/>
        <end position="73"/>
    </location>
</feature>
<sequence>MARGLQCPACGERHRIDGAAPGSTFKCGGCARTLRVPGSPVTSVEHGGASAPSASISAPPETQRQPSEGSNRIHLPPYEGDLPLAARIVSWVIAIPVAGFITLKVAVFIGLLSTNDLIDLITGSGGGRYLRMVIFIPLWALFTAGVVSLVLEIGERLLANYGSSISSANPQRSASTRPRNRPKTSGDSTVSVPSPAEKTRVNAAVAPDRTDRGGESGGELQSPRRIPPR</sequence>
<feature type="transmembrane region" description="Helical" evidence="2">
    <location>
        <begin position="88"/>
        <end position="112"/>
    </location>
</feature>
<organism evidence="3">
    <name type="scientific">freshwater metagenome</name>
    <dbReference type="NCBI Taxonomy" id="449393"/>
    <lineage>
        <taxon>unclassified sequences</taxon>
        <taxon>metagenomes</taxon>
        <taxon>ecological metagenomes</taxon>
    </lineage>
</organism>
<evidence type="ECO:0000313" key="3">
    <source>
        <dbReference type="EMBL" id="CAB4952114.1"/>
    </source>
</evidence>
<evidence type="ECO:0000256" key="1">
    <source>
        <dbReference type="SAM" id="MobiDB-lite"/>
    </source>
</evidence>
<gene>
    <name evidence="3" type="ORF">UFOPK3789_00758</name>
</gene>
<dbReference type="AlphaFoldDB" id="A0A6J7KDJ8"/>
<feature type="compositionally biased region" description="Polar residues" evidence="1">
    <location>
        <begin position="166"/>
        <end position="192"/>
    </location>
</feature>
<evidence type="ECO:0000256" key="2">
    <source>
        <dbReference type="SAM" id="Phobius"/>
    </source>
</evidence>
<keyword evidence="2" id="KW-0812">Transmembrane</keyword>
<name>A0A6J7KDJ8_9ZZZZ</name>
<accession>A0A6J7KDJ8</accession>
<feature type="transmembrane region" description="Helical" evidence="2">
    <location>
        <begin position="132"/>
        <end position="151"/>
    </location>
</feature>